<proteinExistence type="predicted"/>
<dbReference type="Proteomes" id="UP001189429">
    <property type="component" value="Unassembled WGS sequence"/>
</dbReference>
<accession>A0ABN9Q826</accession>
<organism evidence="1 2">
    <name type="scientific">Prorocentrum cordatum</name>
    <dbReference type="NCBI Taxonomy" id="2364126"/>
    <lineage>
        <taxon>Eukaryota</taxon>
        <taxon>Sar</taxon>
        <taxon>Alveolata</taxon>
        <taxon>Dinophyceae</taxon>
        <taxon>Prorocentrales</taxon>
        <taxon>Prorocentraceae</taxon>
        <taxon>Prorocentrum</taxon>
    </lineage>
</organism>
<dbReference type="EMBL" id="CAUYUJ010002414">
    <property type="protein sequence ID" value="CAK0800680.1"/>
    <property type="molecule type" value="Genomic_DNA"/>
</dbReference>
<evidence type="ECO:0000313" key="1">
    <source>
        <dbReference type="EMBL" id="CAK0800680.1"/>
    </source>
</evidence>
<evidence type="ECO:0000313" key="2">
    <source>
        <dbReference type="Proteomes" id="UP001189429"/>
    </source>
</evidence>
<reference evidence="1" key="1">
    <citation type="submission" date="2023-10" db="EMBL/GenBank/DDBJ databases">
        <authorList>
            <person name="Chen Y."/>
            <person name="Shah S."/>
            <person name="Dougan E. K."/>
            <person name="Thang M."/>
            <person name="Chan C."/>
        </authorList>
    </citation>
    <scope>NUCLEOTIDE SEQUENCE [LARGE SCALE GENOMIC DNA]</scope>
</reference>
<sequence>MPVMALAVQAMKSATQQFAEEFRAAASGQGTAPVGEPHAHAWTALVMNAVTTTALEDPHLKLLSAHGSAMKTPDHILPRIHVCKVKIEKGHVKVYLATKSSPDCLAPAGAAIAHLLKQGGKEEQVQAPRRLVYSAACI</sequence>
<keyword evidence="2" id="KW-1185">Reference proteome</keyword>
<gene>
    <name evidence="1" type="ORF">PCOR1329_LOCUS8756</name>
</gene>
<protein>
    <submittedName>
        <fullName evidence="1">Uncharacterized protein</fullName>
    </submittedName>
</protein>
<name>A0ABN9Q826_9DINO</name>
<comment type="caution">
    <text evidence="1">The sequence shown here is derived from an EMBL/GenBank/DDBJ whole genome shotgun (WGS) entry which is preliminary data.</text>
</comment>